<evidence type="ECO:0000256" key="1">
    <source>
        <dbReference type="SAM" id="MobiDB-lite"/>
    </source>
</evidence>
<organism evidence="2 3">
    <name type="scientific">Rubus argutus</name>
    <name type="common">Southern blackberry</name>
    <dbReference type="NCBI Taxonomy" id="59490"/>
    <lineage>
        <taxon>Eukaryota</taxon>
        <taxon>Viridiplantae</taxon>
        <taxon>Streptophyta</taxon>
        <taxon>Embryophyta</taxon>
        <taxon>Tracheophyta</taxon>
        <taxon>Spermatophyta</taxon>
        <taxon>Magnoliopsida</taxon>
        <taxon>eudicotyledons</taxon>
        <taxon>Gunneridae</taxon>
        <taxon>Pentapetalae</taxon>
        <taxon>rosids</taxon>
        <taxon>fabids</taxon>
        <taxon>Rosales</taxon>
        <taxon>Rosaceae</taxon>
        <taxon>Rosoideae</taxon>
        <taxon>Rosoideae incertae sedis</taxon>
        <taxon>Rubus</taxon>
    </lineage>
</organism>
<dbReference type="Proteomes" id="UP001457282">
    <property type="component" value="Unassembled WGS sequence"/>
</dbReference>
<dbReference type="EMBL" id="JBEDUW010000005">
    <property type="protein sequence ID" value="KAK9929002.1"/>
    <property type="molecule type" value="Genomic_DNA"/>
</dbReference>
<evidence type="ECO:0000313" key="3">
    <source>
        <dbReference type="Proteomes" id="UP001457282"/>
    </source>
</evidence>
<evidence type="ECO:0000313" key="2">
    <source>
        <dbReference type="EMBL" id="KAK9929002.1"/>
    </source>
</evidence>
<feature type="compositionally biased region" description="Basic and acidic residues" evidence="1">
    <location>
        <begin position="182"/>
        <end position="203"/>
    </location>
</feature>
<protein>
    <submittedName>
        <fullName evidence="2">Uncharacterized protein</fullName>
    </submittedName>
</protein>
<proteinExistence type="predicted"/>
<gene>
    <name evidence="2" type="ORF">M0R45_026113</name>
</gene>
<dbReference type="AlphaFoldDB" id="A0AAW1WWL5"/>
<sequence length="225" mass="25342">MVDEVDGREPWLIDSDYGDVIVVVELQVEVRPRMVVVVNRGRIWGRGAAMILDYRNWTQRELKTVEDRRQGSDRTAGVDSGVGLSTACDEEDEAGGDVGLICNGLVKVMVGTVQTAIGISGFRRHGLLQRRWEEAAAGEADWVKRKWFRRDWRIGKEGKELELMDEVVNLNKDECVEEKIGTERKEEEKRKVAGRKNREEGGKGENTGLGRVDGCVGVDRNSWVQ</sequence>
<accession>A0AAW1WWL5</accession>
<name>A0AAW1WWL5_RUBAR</name>
<keyword evidence="3" id="KW-1185">Reference proteome</keyword>
<comment type="caution">
    <text evidence="2">The sequence shown here is derived from an EMBL/GenBank/DDBJ whole genome shotgun (WGS) entry which is preliminary data.</text>
</comment>
<reference evidence="2 3" key="1">
    <citation type="journal article" date="2023" name="G3 (Bethesda)">
        <title>A chromosome-length genome assembly and annotation of blackberry (Rubus argutus, cv. 'Hillquist').</title>
        <authorList>
            <person name="Bruna T."/>
            <person name="Aryal R."/>
            <person name="Dudchenko O."/>
            <person name="Sargent D.J."/>
            <person name="Mead D."/>
            <person name="Buti M."/>
            <person name="Cavallini A."/>
            <person name="Hytonen T."/>
            <person name="Andres J."/>
            <person name="Pham M."/>
            <person name="Weisz D."/>
            <person name="Mascagni F."/>
            <person name="Usai G."/>
            <person name="Natali L."/>
            <person name="Bassil N."/>
            <person name="Fernandez G.E."/>
            <person name="Lomsadze A."/>
            <person name="Armour M."/>
            <person name="Olukolu B."/>
            <person name="Poorten T."/>
            <person name="Britton C."/>
            <person name="Davik J."/>
            <person name="Ashrafi H."/>
            <person name="Aiden E.L."/>
            <person name="Borodovsky M."/>
            <person name="Worthington M."/>
        </authorList>
    </citation>
    <scope>NUCLEOTIDE SEQUENCE [LARGE SCALE GENOMIC DNA]</scope>
    <source>
        <strain evidence="2">PI 553951</strain>
    </source>
</reference>
<feature type="region of interest" description="Disordered" evidence="1">
    <location>
        <begin position="182"/>
        <end position="225"/>
    </location>
</feature>